<feature type="region of interest" description="Disordered" evidence="4">
    <location>
        <begin position="872"/>
        <end position="909"/>
    </location>
</feature>
<feature type="region of interest" description="Disordered" evidence="4">
    <location>
        <begin position="1258"/>
        <end position="1296"/>
    </location>
</feature>
<gene>
    <name evidence="7" type="ORF">AYI70_g7675</name>
</gene>
<dbReference type="SUPFAM" id="SSF52540">
    <property type="entry name" value="P-loop containing nucleoside triphosphate hydrolases"/>
    <property type="match status" value="3"/>
</dbReference>
<proteinExistence type="predicted"/>
<evidence type="ECO:0000313" key="8">
    <source>
        <dbReference type="Proteomes" id="UP000187283"/>
    </source>
</evidence>
<keyword evidence="3" id="KW-0067">ATP-binding</keyword>
<keyword evidence="2" id="KW-0378">Hydrolase</keyword>
<dbReference type="CDD" id="cd18793">
    <property type="entry name" value="SF2_C_SNF"/>
    <property type="match status" value="1"/>
</dbReference>
<feature type="compositionally biased region" description="Polar residues" evidence="4">
    <location>
        <begin position="1685"/>
        <end position="1701"/>
    </location>
</feature>
<dbReference type="GO" id="GO:0005524">
    <property type="term" value="F:ATP binding"/>
    <property type="evidence" value="ECO:0007669"/>
    <property type="project" value="InterPro"/>
</dbReference>
<feature type="compositionally biased region" description="Polar residues" evidence="4">
    <location>
        <begin position="1766"/>
        <end position="1775"/>
    </location>
</feature>
<dbReference type="PROSITE" id="PS51194">
    <property type="entry name" value="HELICASE_CTER"/>
    <property type="match status" value="1"/>
</dbReference>
<dbReference type="SMART" id="SM00490">
    <property type="entry name" value="HELICc"/>
    <property type="match status" value="1"/>
</dbReference>
<dbReference type="STRING" id="133412.A0A1R1XJM9"/>
<feature type="region of interest" description="Disordered" evidence="4">
    <location>
        <begin position="1752"/>
        <end position="1778"/>
    </location>
</feature>
<dbReference type="GO" id="GO:0008094">
    <property type="term" value="F:ATP-dependent activity, acting on DNA"/>
    <property type="evidence" value="ECO:0007669"/>
    <property type="project" value="TreeGrafter"/>
</dbReference>
<dbReference type="InterPro" id="IPR050496">
    <property type="entry name" value="SNF2_RAD54_helicase_repair"/>
</dbReference>
<feature type="compositionally biased region" description="Low complexity" evidence="4">
    <location>
        <begin position="876"/>
        <end position="889"/>
    </location>
</feature>
<reference evidence="7 8" key="1">
    <citation type="submission" date="2017-01" db="EMBL/GenBank/DDBJ databases">
        <authorList>
            <person name="Mah S.A."/>
            <person name="Swanson W.J."/>
            <person name="Moy G.W."/>
            <person name="Vacquier V.D."/>
        </authorList>
    </citation>
    <scope>NUCLEOTIDE SEQUENCE [LARGE SCALE GENOMIC DNA]</scope>
    <source>
        <strain evidence="7 8">GSMNP</strain>
    </source>
</reference>
<feature type="domain" description="Helicase C-terminal" evidence="6">
    <location>
        <begin position="1037"/>
        <end position="1224"/>
    </location>
</feature>
<keyword evidence="8" id="KW-1185">Reference proteome</keyword>
<sequence>MNSDYPNNNQSSKETPLQHDIDLLSSLNTNFDVLNQQNLENHVINLIKPEIESYNNDLLSSDLSTSQKYDFEHSSPTSAANDPELHVPQHRNPNVSSDLNHIKNPQNNYQPFNPKNQNQFSFASNIVPQRKAALKSLVSIKKLSNSSSISNNNYDQISTNALSNSINSSDYSLSDSSLTSFHSSDIASLSSPNSPKNYKPKKKIKKNLQSRKPNRKDDDGSLVYYFNRLNKFKLDRFRSRLNSPNLSLDEILNNPSLSIEFDHEEYKSDPNFNDHALYLPKDLRNALSEQSLFINSSSTSDIPLLVPHSIWSNLLDYQKAGLQWLYKLHNLNTGGILGDEMGLGKTVQIVSFLASIYHSRLLPYPTKPSKSNNNVPSYTNSYNTTNNLDFNPIDITTSLDSNFLVSPQLPSLLVCPATLISQWINEFHKWATPLRIVVLHSSGSGYRIYNSLNSKNNTSAKYSESDSSLSSEYGPQSKSSQKYKSTKFSSKKNNQKLDNSNNDFDLNGFDSEDYWEHDVYGWRTRRKKSYYSHKKLSKKLVSNNSTHNDSSLNLLVDHIINPPAIEIQKKVHKHDFKTSSLPKQHTTGFNIEDSNSEYDSCDSNANLDHDEFSKKNINLSRIKNACTVFITTYAGLSNNKGNILNIKWGYVILDEGHIIKNPLTDASLMAKKLKTNHKILISGTPIQNNLLELWNLFDFVYPNLLGSQQQFSKQFEEPITNSKNLKNLKTKKSDYYTTSSTSKSFNNLTRKKNLLQPANKSGPENLDTVYNTMVELRSIISPFLLRREKSIVTKSMNQVSELVLVCNLTKIQINMYKNFISGGTIQSILEGKTHVLLGIDYVRKIANHPDLIKSKNESSFEVGSIHLNHKNFDGHSSSNSDSNTSYVNSKSYTKNRTANKLGHSKNRNATDNRIFTDASDCSDSDPNQTRIDNIKNKFLSNFSDNHADNDNSSNGNNEDLLDSDNYCKPCEIINKSGKLQVLFSLLDLFYNNSSKSSTTKFSEKSTYTPPTNIASPNLNLESINPDTKFSSPCNTTGVESLPNKVLVFVQTRQMLDIIESSLSYSHTCKKYSHITKPFKFLRMDGTTPIQNRQNLVDTFNNFNLPSSEFSSKNSRQKKSKSSKNSESSTDNSYYIFLLTTKVGGLGLNLTSANKVIIFDPDWNPSLDNQAKLRCVRIGQKRHVTIIRLIANKTIETNIYYKQLYKQLLFLNILKNPNEFLKNQYSFYSQTIGDLFGFDSMADIGKNLDAKYLADKKSDQDQDVLTENDPVSTSTRLNSASPNDSSNNSSFPYSPKKYLPKTDHIEISVNSKHKTNDVGTNSSQVFIDETDKKPSINQNLTVDNSLEDNNDFRNSFMGGGEDSIVDIESNFSDLSSNNILSNLSKVQDQHNDAMSNISLIKSESDFNQPISGDETDSQRLESCSNNNLPDADIKTEHLEKSSESISPNFMNSYSILDSEPKDENSLEISEIRNKIKNISRIDEYDSDDDKPITRDKVDSGKSKEMLEKSDDLVLFDLLKIANIDKTICQESVFKSGHLYNDETSDIDFGDAMTTNDRNSSYKPNSSYSGKLFSGSANKFEFTAGHNKPGTSSSKSILSNLIKLKPSRNQNTDDQSGYVRDLFGDKINLGDNGPINYSKVSIPKNYSNVKSLSLANQRKFQRESEFFSKTDTSSFGRDCADVERTHNQQSAGALSNSKRNLLDNTPDFKKSSRQGFSINKMHPLGRNTDSIPTKRIKLDSEIVNYRSLGDTHSKLDSSRLTHIPNRPRFNSTSTSGIRQMGHNKRAGYNLSDKNTGLSNESASNGQQNEIVNFLKARPMQAANQQDLLDKFCENKTDLFAVKEFLQSLEVVASKTKLFNPQANNGPPSISSLQNSSSKIKSVVRTGTNPSAGFSVLGSKPKLTGLGSLSLGKQVSIWTLRDKFK</sequence>
<dbReference type="Proteomes" id="UP000187283">
    <property type="component" value="Unassembled WGS sequence"/>
</dbReference>
<dbReference type="InterPro" id="IPR049730">
    <property type="entry name" value="SNF2/RAD54-like_C"/>
</dbReference>
<dbReference type="EMBL" id="LSSN01002902">
    <property type="protein sequence ID" value="OMJ14793.1"/>
    <property type="molecule type" value="Genomic_DNA"/>
</dbReference>
<dbReference type="PANTHER" id="PTHR45629">
    <property type="entry name" value="SNF2/RAD54 FAMILY MEMBER"/>
    <property type="match status" value="1"/>
</dbReference>
<name>A0A1R1XJM9_9FUNG</name>
<evidence type="ECO:0000256" key="3">
    <source>
        <dbReference type="ARBA" id="ARBA00022840"/>
    </source>
</evidence>
<dbReference type="GO" id="GO:0005634">
    <property type="term" value="C:nucleus"/>
    <property type="evidence" value="ECO:0007669"/>
    <property type="project" value="TreeGrafter"/>
</dbReference>
<feature type="compositionally biased region" description="Low complexity" evidence="4">
    <location>
        <begin position="183"/>
        <end position="197"/>
    </location>
</feature>
<dbReference type="PANTHER" id="PTHR45629:SF7">
    <property type="entry name" value="DNA EXCISION REPAIR PROTEIN ERCC-6-RELATED"/>
    <property type="match status" value="1"/>
</dbReference>
<dbReference type="OrthoDB" id="413460at2759"/>
<evidence type="ECO:0000313" key="7">
    <source>
        <dbReference type="EMBL" id="OMJ14793.1"/>
    </source>
</evidence>
<dbReference type="GO" id="GO:0016787">
    <property type="term" value="F:hydrolase activity"/>
    <property type="evidence" value="ECO:0007669"/>
    <property type="project" value="UniProtKB-KW"/>
</dbReference>
<feature type="compositionally biased region" description="Basic residues" evidence="4">
    <location>
        <begin position="198"/>
        <end position="214"/>
    </location>
</feature>
<dbReference type="InterPro" id="IPR001650">
    <property type="entry name" value="Helicase_C-like"/>
</dbReference>
<accession>A0A1R1XJM9</accession>
<evidence type="ECO:0000256" key="4">
    <source>
        <dbReference type="SAM" id="MobiDB-lite"/>
    </source>
</evidence>
<dbReference type="Gene3D" id="3.40.50.300">
    <property type="entry name" value="P-loop containing nucleotide triphosphate hydrolases"/>
    <property type="match status" value="1"/>
</dbReference>
<feature type="region of interest" description="Disordered" evidence="4">
    <location>
        <begin position="183"/>
        <end position="216"/>
    </location>
</feature>
<dbReference type="SMART" id="SM00487">
    <property type="entry name" value="DEXDc"/>
    <property type="match status" value="1"/>
</dbReference>
<dbReference type="InterPro" id="IPR000330">
    <property type="entry name" value="SNF2_N"/>
</dbReference>
<protein>
    <submittedName>
        <fullName evidence="7">DNA repair and recombination protein RAD26</fullName>
    </submittedName>
</protein>
<feature type="compositionally biased region" description="Low complexity" evidence="4">
    <location>
        <begin position="459"/>
        <end position="488"/>
    </location>
</feature>
<keyword evidence="1" id="KW-0547">Nucleotide-binding</keyword>
<feature type="region of interest" description="Disordered" evidence="4">
    <location>
        <begin position="1685"/>
        <end position="1711"/>
    </location>
</feature>
<feature type="region of interest" description="Disordered" evidence="4">
    <location>
        <begin position="457"/>
        <end position="503"/>
    </location>
</feature>
<dbReference type="Pfam" id="PF00176">
    <property type="entry name" value="SNF2-rel_dom"/>
    <property type="match status" value="2"/>
</dbReference>
<dbReference type="InterPro" id="IPR014001">
    <property type="entry name" value="Helicase_ATP-bd"/>
</dbReference>
<dbReference type="Gene3D" id="1.20.120.850">
    <property type="entry name" value="SWI2/SNF2 ATPases, N-terminal domain"/>
    <property type="match status" value="1"/>
</dbReference>
<evidence type="ECO:0000256" key="2">
    <source>
        <dbReference type="ARBA" id="ARBA00022801"/>
    </source>
</evidence>
<feature type="region of interest" description="Disordered" evidence="4">
    <location>
        <begin position="1107"/>
        <end position="1128"/>
    </location>
</feature>
<organism evidence="7 8">
    <name type="scientific">Smittium culicis</name>
    <dbReference type="NCBI Taxonomy" id="133412"/>
    <lineage>
        <taxon>Eukaryota</taxon>
        <taxon>Fungi</taxon>
        <taxon>Fungi incertae sedis</taxon>
        <taxon>Zoopagomycota</taxon>
        <taxon>Kickxellomycotina</taxon>
        <taxon>Harpellomycetes</taxon>
        <taxon>Harpellales</taxon>
        <taxon>Legeriomycetaceae</taxon>
        <taxon>Smittium</taxon>
    </lineage>
</organism>
<dbReference type="InterPro" id="IPR027417">
    <property type="entry name" value="P-loop_NTPase"/>
</dbReference>
<evidence type="ECO:0000259" key="6">
    <source>
        <dbReference type="PROSITE" id="PS51194"/>
    </source>
</evidence>
<feature type="compositionally biased region" description="Low complexity" evidence="4">
    <location>
        <begin position="1277"/>
        <end position="1294"/>
    </location>
</feature>
<feature type="compositionally biased region" description="Polar residues" evidence="4">
    <location>
        <begin position="1266"/>
        <end position="1276"/>
    </location>
</feature>
<feature type="compositionally biased region" description="Polar residues" evidence="4">
    <location>
        <begin position="91"/>
        <end position="117"/>
    </location>
</feature>
<evidence type="ECO:0000256" key="1">
    <source>
        <dbReference type="ARBA" id="ARBA00022741"/>
    </source>
</evidence>
<dbReference type="Pfam" id="PF00271">
    <property type="entry name" value="Helicase_C"/>
    <property type="match status" value="1"/>
</dbReference>
<comment type="caution">
    <text evidence="7">The sequence shown here is derived from an EMBL/GenBank/DDBJ whole genome shotgun (WGS) entry which is preliminary data.</text>
</comment>
<feature type="domain" description="Helicase ATP-binding" evidence="5">
    <location>
        <begin position="326"/>
        <end position="703"/>
    </location>
</feature>
<feature type="region of interest" description="Disordered" evidence="4">
    <location>
        <begin position="67"/>
        <end position="117"/>
    </location>
</feature>
<dbReference type="GO" id="GO:0006283">
    <property type="term" value="P:transcription-coupled nucleotide-excision repair"/>
    <property type="evidence" value="ECO:0007669"/>
    <property type="project" value="TreeGrafter"/>
</dbReference>
<dbReference type="Gene3D" id="3.40.50.10810">
    <property type="entry name" value="Tandem AAA-ATPase domain"/>
    <property type="match status" value="2"/>
</dbReference>
<evidence type="ECO:0000259" key="5">
    <source>
        <dbReference type="PROSITE" id="PS51192"/>
    </source>
</evidence>
<feature type="region of interest" description="Disordered" evidence="4">
    <location>
        <begin position="1403"/>
        <end position="1430"/>
    </location>
</feature>
<dbReference type="InterPro" id="IPR038718">
    <property type="entry name" value="SNF2-like_sf"/>
</dbReference>
<dbReference type="PROSITE" id="PS51192">
    <property type="entry name" value="HELICASE_ATP_BIND_1"/>
    <property type="match status" value="1"/>
</dbReference>